<dbReference type="Proteomes" id="UP000094669">
    <property type="component" value="Unassembled WGS sequence"/>
</dbReference>
<dbReference type="Pfam" id="PF13708">
    <property type="entry name" value="DUF4942"/>
    <property type="match status" value="1"/>
</dbReference>
<sequence>MENEYFQVKSYLDGKCHVTFKRPDLVDQANKIIARHFKQNRNDGEIR</sequence>
<name>A0ABX4YGJ0_9LEPT</name>
<keyword evidence="3" id="KW-1185">Reference proteome</keyword>
<accession>A0ABX4YGJ0</accession>
<dbReference type="InterPro" id="IPR031339">
    <property type="entry name" value="DUF4942"/>
</dbReference>
<protein>
    <recommendedName>
        <fullName evidence="1">DUF4942 domain-containing protein</fullName>
    </recommendedName>
</protein>
<comment type="caution">
    <text evidence="2">The sequence shown here is derived from an EMBL/GenBank/DDBJ whole genome shotgun (WGS) entry which is preliminary data.</text>
</comment>
<organism evidence="2 3">
    <name type="scientific">Leptospira inadai serovar Lyme</name>
    <dbReference type="NCBI Taxonomy" id="293084"/>
    <lineage>
        <taxon>Bacteria</taxon>
        <taxon>Pseudomonadati</taxon>
        <taxon>Spirochaetota</taxon>
        <taxon>Spirochaetia</taxon>
        <taxon>Leptospirales</taxon>
        <taxon>Leptospiraceae</taxon>
        <taxon>Leptospira</taxon>
    </lineage>
</organism>
<feature type="domain" description="DUF4942" evidence="1">
    <location>
        <begin position="1"/>
        <end position="38"/>
    </location>
</feature>
<evidence type="ECO:0000259" key="1">
    <source>
        <dbReference type="Pfam" id="PF13708"/>
    </source>
</evidence>
<reference evidence="2" key="1">
    <citation type="submission" date="2018-01" db="EMBL/GenBank/DDBJ databases">
        <title>Genomic characterization of Leptospira inadai serogroup Lyme isolated from captured rat in Brazil and comparative analysis with human reference strain.</title>
        <authorList>
            <person name="Moreno L.Z."/>
            <person name="Loureiro A.P."/>
            <person name="Miraglia F."/>
            <person name="Kremer F.S."/>
            <person name="Eslabao M.R."/>
            <person name="Dellagostin O.A."/>
            <person name="Lilenbaum W."/>
            <person name="Moreno A.M."/>
        </authorList>
    </citation>
    <scope>NUCLEOTIDE SEQUENCE [LARGE SCALE GENOMIC DNA]</scope>
    <source>
        <strain evidence="2">M34/99</strain>
    </source>
</reference>
<evidence type="ECO:0000313" key="3">
    <source>
        <dbReference type="Proteomes" id="UP000094669"/>
    </source>
</evidence>
<proteinExistence type="predicted"/>
<evidence type="ECO:0000313" key="2">
    <source>
        <dbReference type="EMBL" id="PNV74382.1"/>
    </source>
</evidence>
<gene>
    <name evidence="2" type="ORF">BES34_014235</name>
</gene>
<dbReference type="EMBL" id="MCRM02000015">
    <property type="protein sequence ID" value="PNV74382.1"/>
    <property type="molecule type" value="Genomic_DNA"/>
</dbReference>